<dbReference type="Pfam" id="PF12680">
    <property type="entry name" value="SnoaL_2"/>
    <property type="match status" value="1"/>
</dbReference>
<feature type="domain" description="SnoaL-like" evidence="2">
    <location>
        <begin position="38"/>
        <end position="147"/>
    </location>
</feature>
<dbReference type="RefSeq" id="WP_203004440.1">
    <property type="nucleotide sequence ID" value="NZ_JADWYU010000113.1"/>
</dbReference>
<proteinExistence type="predicted"/>
<name>A0A937RI55_9ACTN</name>
<gene>
    <name evidence="3" type="ORF">I7412_20015</name>
</gene>
<reference evidence="3" key="1">
    <citation type="submission" date="2020-12" db="EMBL/GenBank/DDBJ databases">
        <title>Genomic characterization of non-nitrogen-fixing Frankia strains.</title>
        <authorList>
            <person name="Carlos-Shanley C."/>
            <person name="Guerra T."/>
            <person name="Hahn D."/>
        </authorList>
    </citation>
    <scope>NUCLEOTIDE SEQUENCE</scope>
    <source>
        <strain evidence="3">CN6</strain>
    </source>
</reference>
<dbReference type="EMBL" id="JAEACQ010000228">
    <property type="protein sequence ID" value="MBL7629410.1"/>
    <property type="molecule type" value="Genomic_DNA"/>
</dbReference>
<keyword evidence="4" id="KW-1185">Reference proteome</keyword>
<dbReference type="InterPro" id="IPR037401">
    <property type="entry name" value="SnoaL-like"/>
</dbReference>
<dbReference type="InterPro" id="IPR032710">
    <property type="entry name" value="NTF2-like_dom_sf"/>
</dbReference>
<comment type="caution">
    <text evidence="3">The sequence shown here is derived from an EMBL/GenBank/DDBJ whole genome shotgun (WGS) entry which is preliminary data.</text>
</comment>
<dbReference type="AlphaFoldDB" id="A0A937RI55"/>
<protein>
    <submittedName>
        <fullName evidence="3">Nuclear transport factor 2 family protein</fullName>
    </submittedName>
</protein>
<evidence type="ECO:0000313" key="3">
    <source>
        <dbReference type="EMBL" id="MBL7629410.1"/>
    </source>
</evidence>
<evidence type="ECO:0000256" key="1">
    <source>
        <dbReference type="SAM" id="MobiDB-lite"/>
    </source>
</evidence>
<evidence type="ECO:0000313" key="4">
    <source>
        <dbReference type="Proteomes" id="UP000604475"/>
    </source>
</evidence>
<feature type="compositionally biased region" description="Low complexity" evidence="1">
    <location>
        <begin position="1"/>
        <end position="15"/>
    </location>
</feature>
<accession>A0A937RI55</accession>
<feature type="compositionally biased region" description="Basic and acidic residues" evidence="1">
    <location>
        <begin position="18"/>
        <end position="30"/>
    </location>
</feature>
<sequence length="169" mass="18225">MAATTTTAQTDTAAEADSDTHADTGVDTGRRAAHEATIRRIYEAFGRGDIPAILARLTDDVSWDADWKDQSAHREPAVPHLAPRRGRAGVAEFFTLIGGYTFHDFAVLGLLSGDDAVAARIRVAFTMPGGGTVEDEEIHLWVLDEHGLVRAFRHYSDTAKHRAGISATG</sequence>
<dbReference type="Gene3D" id="3.10.450.50">
    <property type="match status" value="1"/>
</dbReference>
<evidence type="ECO:0000259" key="2">
    <source>
        <dbReference type="Pfam" id="PF12680"/>
    </source>
</evidence>
<organism evidence="3 4">
    <name type="scientific">Frankia nepalensis</name>
    <dbReference type="NCBI Taxonomy" id="1836974"/>
    <lineage>
        <taxon>Bacteria</taxon>
        <taxon>Bacillati</taxon>
        <taxon>Actinomycetota</taxon>
        <taxon>Actinomycetes</taxon>
        <taxon>Frankiales</taxon>
        <taxon>Frankiaceae</taxon>
        <taxon>Frankia</taxon>
    </lineage>
</organism>
<dbReference type="Proteomes" id="UP000604475">
    <property type="component" value="Unassembled WGS sequence"/>
</dbReference>
<feature type="region of interest" description="Disordered" evidence="1">
    <location>
        <begin position="1"/>
        <end position="30"/>
    </location>
</feature>
<dbReference type="SUPFAM" id="SSF54427">
    <property type="entry name" value="NTF2-like"/>
    <property type="match status" value="1"/>
</dbReference>